<keyword evidence="3" id="KW-1185">Reference proteome</keyword>
<accession>A0AAU0F1K6</accession>
<reference evidence="2" key="1">
    <citation type="submission" date="2023-10" db="EMBL/GenBank/DDBJ databases">
        <title>Characterization and whole genome sequencing of a novel strain of Bergeyella porcorum QD2021 isolated from pig.</title>
        <authorList>
            <person name="Liu G."/>
            <person name="Chen C."/>
            <person name="Han X."/>
        </authorList>
    </citation>
    <scope>NUCLEOTIDE SEQUENCE</scope>
    <source>
        <strain evidence="2">QD2021</strain>
    </source>
</reference>
<dbReference type="EMBL" id="CP136426">
    <property type="protein sequence ID" value="WOC52626.1"/>
    <property type="molecule type" value="Genomic_DNA"/>
</dbReference>
<evidence type="ECO:0000313" key="3">
    <source>
        <dbReference type="Proteomes" id="UP001432059"/>
    </source>
</evidence>
<proteinExistence type="predicted"/>
<evidence type="ECO:0000313" key="2">
    <source>
        <dbReference type="EMBL" id="WOC52626.1"/>
    </source>
</evidence>
<dbReference type="AlphaFoldDB" id="A0AAU0F1K6"/>
<protein>
    <recommendedName>
        <fullName evidence="4">Lipoprotein</fullName>
    </recommendedName>
</protein>
<organism evidence="2 3">
    <name type="scientific">Bergeyella porcorum</name>
    <dbReference type="NCBI Taxonomy" id="1735111"/>
    <lineage>
        <taxon>Bacteria</taxon>
        <taxon>Pseudomonadati</taxon>
        <taxon>Bacteroidota</taxon>
        <taxon>Flavobacteriia</taxon>
        <taxon>Flavobacteriales</taxon>
        <taxon>Weeksellaceae</taxon>
        <taxon>Bergeyella</taxon>
    </lineage>
</organism>
<gene>
    <name evidence="2" type="ORF">BPO_1979</name>
</gene>
<keyword evidence="1" id="KW-0732">Signal</keyword>
<dbReference type="Proteomes" id="UP001432059">
    <property type="component" value="Chromosome"/>
</dbReference>
<dbReference type="PROSITE" id="PS51257">
    <property type="entry name" value="PROKAR_LIPOPROTEIN"/>
    <property type="match status" value="1"/>
</dbReference>
<feature type="chain" id="PRO_5043501997" description="Lipoprotein" evidence="1">
    <location>
        <begin position="20"/>
        <end position="157"/>
    </location>
</feature>
<evidence type="ECO:0008006" key="4">
    <source>
        <dbReference type="Google" id="ProtNLM"/>
    </source>
</evidence>
<feature type="signal peptide" evidence="1">
    <location>
        <begin position="1"/>
        <end position="19"/>
    </location>
</feature>
<evidence type="ECO:0000256" key="1">
    <source>
        <dbReference type="SAM" id="SignalP"/>
    </source>
</evidence>
<dbReference type="KEGG" id="bpor:BPO_1979"/>
<sequence>MIKMNRLISVILICISVIACQSKQALQEHSNLPKDISQMPKRNPVATVDSERKIDENNMLKLRTEIEDLINEEHCTDAKDWRISPLGSKACGGPASYIAYPIKLEREILPKITEFNRQSSAYNLEYGAMSDCAVTASPTKIVCESGRAVLVYSEEKK</sequence>
<name>A0AAU0F1K6_9FLAO</name>